<reference evidence="1 2" key="1">
    <citation type="submission" date="2020-07" db="EMBL/GenBank/DDBJ databases">
        <title>Genomic Encyclopedia of Type Strains, Phase IV (KMG-IV): sequencing the most valuable type-strain genomes for metagenomic binning, comparative biology and taxonomic classification.</title>
        <authorList>
            <person name="Goeker M."/>
        </authorList>
    </citation>
    <scope>NUCLEOTIDE SEQUENCE [LARGE SCALE GENOMIC DNA]</scope>
    <source>
        <strain evidence="1 2">DSM 45533</strain>
    </source>
</reference>
<organism evidence="1 2">
    <name type="scientific">Nonomuraea soli</name>
    <dbReference type="NCBI Taxonomy" id="1032476"/>
    <lineage>
        <taxon>Bacteria</taxon>
        <taxon>Bacillati</taxon>
        <taxon>Actinomycetota</taxon>
        <taxon>Actinomycetes</taxon>
        <taxon>Streptosporangiales</taxon>
        <taxon>Streptosporangiaceae</taxon>
        <taxon>Nonomuraea</taxon>
    </lineage>
</organism>
<dbReference type="Proteomes" id="UP000530928">
    <property type="component" value="Unassembled WGS sequence"/>
</dbReference>
<dbReference type="EMBL" id="JACDUR010000001">
    <property type="protein sequence ID" value="MBA2889825.1"/>
    <property type="molecule type" value="Genomic_DNA"/>
</dbReference>
<proteinExistence type="predicted"/>
<keyword evidence="2" id="KW-1185">Reference proteome</keyword>
<dbReference type="AlphaFoldDB" id="A0A7W0HNH6"/>
<dbReference type="Pfam" id="PF20242">
    <property type="entry name" value="Emfourin"/>
    <property type="match status" value="1"/>
</dbReference>
<comment type="caution">
    <text evidence="1">The sequence shown here is derived from an EMBL/GenBank/DDBJ whole genome shotgun (WGS) entry which is preliminary data.</text>
</comment>
<dbReference type="RefSeq" id="WP_181608570.1">
    <property type="nucleotide sequence ID" value="NZ_BAABAM010000001.1"/>
</dbReference>
<dbReference type="InterPro" id="IPR049457">
    <property type="entry name" value="Emfourin"/>
</dbReference>
<sequence>MKVTVVQGGGFGGLVLTTTADTAAMPLDDAIRVREAARGFFDLPAVVGGPGHADQLLTEITVEDDEGKSHTVRFAQDERLGNLAALVRAAGRPGG</sequence>
<accession>A0A7W0HNH6</accession>
<name>A0A7W0HNH6_9ACTN</name>
<evidence type="ECO:0000313" key="2">
    <source>
        <dbReference type="Proteomes" id="UP000530928"/>
    </source>
</evidence>
<evidence type="ECO:0000313" key="1">
    <source>
        <dbReference type="EMBL" id="MBA2889825.1"/>
    </source>
</evidence>
<gene>
    <name evidence="1" type="ORF">HNR30_001160</name>
</gene>
<protein>
    <submittedName>
        <fullName evidence="1">Uncharacterized protein</fullName>
    </submittedName>
</protein>